<reference evidence="3" key="1">
    <citation type="submission" date="2025-08" db="UniProtKB">
        <authorList>
            <consortium name="RefSeq"/>
        </authorList>
    </citation>
    <scope>IDENTIFICATION</scope>
    <source>
        <tissue evidence="3">Gonads</tissue>
    </source>
</reference>
<dbReference type="InterPro" id="IPR002557">
    <property type="entry name" value="Chitin-bd_dom"/>
</dbReference>
<dbReference type="Proteomes" id="UP000085678">
    <property type="component" value="Unplaced"/>
</dbReference>
<name>A0A1S3IEE8_LINAN</name>
<dbReference type="Gene3D" id="2.170.140.10">
    <property type="entry name" value="Chitin binding domain"/>
    <property type="match status" value="1"/>
</dbReference>
<dbReference type="PROSITE" id="PS50940">
    <property type="entry name" value="CHIT_BIND_II"/>
    <property type="match status" value="1"/>
</dbReference>
<dbReference type="InterPro" id="IPR036508">
    <property type="entry name" value="Chitin-bd_dom_sf"/>
</dbReference>
<dbReference type="SUPFAM" id="SSF49899">
    <property type="entry name" value="Concanavalin A-like lectins/glucanases"/>
    <property type="match status" value="1"/>
</dbReference>
<dbReference type="SMART" id="SM00494">
    <property type="entry name" value="ChtBD2"/>
    <property type="match status" value="1"/>
</dbReference>
<dbReference type="SUPFAM" id="SSF57625">
    <property type="entry name" value="Invertebrate chitin-binding proteins"/>
    <property type="match status" value="1"/>
</dbReference>
<evidence type="ECO:0000259" key="1">
    <source>
        <dbReference type="PROSITE" id="PS50940"/>
    </source>
</evidence>
<protein>
    <submittedName>
        <fullName evidence="3">Uncharacterized protein LOC106163472 isoform X1</fullName>
    </submittedName>
</protein>
<dbReference type="GeneID" id="106163472"/>
<dbReference type="InParanoid" id="A0A1S3IEE8"/>
<gene>
    <name evidence="3" type="primary">LOC106163472</name>
</gene>
<feature type="domain" description="Chitin-binding type-2" evidence="1">
    <location>
        <begin position="51"/>
        <end position="114"/>
    </location>
</feature>
<sequence length="438" mass="48740">MHMSEMEGGKDGTMIKLGQSGLKVLAIVVVLLGHFRLSEADWRDLVARDFCKKCIEERQGVGFFEDPDDCRFFLRCDLGPFHEIIFQRYECSPGTLFDRAIPACVHCNNASCVGSKAPEPRCPVTDPPVPMTVPPPPVISIAAGAQCCKARFDTGYTYCEEPRNSHVYYRKANVDGFVQRVSCGHLIFSVNPNRCECVPPDLGPVALYTFEVPRPFDSKVGNFMTDTQGVGLHATTAGSEDGFDEFSGQFDGIGDMEAPLFSGYDWGTSLTVSFFYKTDARDRVLRAILANGNCDIPPTFLFVTQGNDLHCEMDVVDRGAFFRKRIPKLCKYSDIFKQLPEDSWVGVVTTFNSLKIHTRVKIMKTGEIREGNSTLCVGSVPATLAPLNIGRDLYCIKQNGRSLAGNFVGKLDQVQIYRRALESWETDRVLAEEVNIRT</sequence>
<proteinExistence type="predicted"/>
<accession>A0A1S3IEE8</accession>
<dbReference type="KEGG" id="lak:106163472"/>
<evidence type="ECO:0000313" key="3">
    <source>
        <dbReference type="RefSeq" id="XP_013396528.1"/>
    </source>
</evidence>
<dbReference type="Gene3D" id="2.60.120.200">
    <property type="match status" value="1"/>
</dbReference>
<dbReference type="RefSeq" id="XP_013396528.1">
    <property type="nucleotide sequence ID" value="XM_013541074.1"/>
</dbReference>
<organism evidence="2 3">
    <name type="scientific">Lingula anatina</name>
    <name type="common">Brachiopod</name>
    <name type="synonym">Lingula unguis</name>
    <dbReference type="NCBI Taxonomy" id="7574"/>
    <lineage>
        <taxon>Eukaryota</taxon>
        <taxon>Metazoa</taxon>
        <taxon>Spiralia</taxon>
        <taxon>Lophotrochozoa</taxon>
        <taxon>Brachiopoda</taxon>
        <taxon>Linguliformea</taxon>
        <taxon>Lingulata</taxon>
        <taxon>Lingulida</taxon>
        <taxon>Linguloidea</taxon>
        <taxon>Lingulidae</taxon>
        <taxon>Lingula</taxon>
    </lineage>
</organism>
<dbReference type="InterPro" id="IPR013320">
    <property type="entry name" value="ConA-like_dom_sf"/>
</dbReference>
<keyword evidence="2" id="KW-1185">Reference proteome</keyword>
<evidence type="ECO:0000313" key="2">
    <source>
        <dbReference type="Proteomes" id="UP000085678"/>
    </source>
</evidence>
<dbReference type="OrthoDB" id="6020543at2759"/>
<dbReference type="AlphaFoldDB" id="A0A1S3IEE8"/>
<dbReference type="GO" id="GO:0005576">
    <property type="term" value="C:extracellular region"/>
    <property type="evidence" value="ECO:0007669"/>
    <property type="project" value="InterPro"/>
</dbReference>
<dbReference type="GO" id="GO:0008061">
    <property type="term" value="F:chitin binding"/>
    <property type="evidence" value="ECO:0007669"/>
    <property type="project" value="InterPro"/>
</dbReference>
<dbReference type="Pfam" id="PF01607">
    <property type="entry name" value="CBM_14"/>
    <property type="match status" value="1"/>
</dbReference>